<feature type="transmembrane region" description="Helical" evidence="1">
    <location>
        <begin position="198"/>
        <end position="217"/>
    </location>
</feature>
<feature type="transmembrane region" description="Helical" evidence="1">
    <location>
        <begin position="39"/>
        <end position="59"/>
    </location>
</feature>
<dbReference type="EMBL" id="JAJNEC010000005">
    <property type="protein sequence ID" value="MCD2424238.1"/>
    <property type="molecule type" value="Genomic_DNA"/>
</dbReference>
<organism evidence="2 3">
    <name type="scientific">Niabella pedocola</name>
    <dbReference type="NCBI Taxonomy" id="1752077"/>
    <lineage>
        <taxon>Bacteria</taxon>
        <taxon>Pseudomonadati</taxon>
        <taxon>Bacteroidota</taxon>
        <taxon>Chitinophagia</taxon>
        <taxon>Chitinophagales</taxon>
        <taxon>Chitinophagaceae</taxon>
        <taxon>Niabella</taxon>
    </lineage>
</organism>
<comment type="caution">
    <text evidence="2">The sequence shown here is derived from an EMBL/GenBank/DDBJ whole genome shotgun (WGS) entry which is preliminary data.</text>
</comment>
<keyword evidence="1" id="KW-0812">Transmembrane</keyword>
<keyword evidence="3" id="KW-1185">Reference proteome</keyword>
<keyword evidence="1" id="KW-0472">Membrane</keyword>
<evidence type="ECO:0000313" key="3">
    <source>
        <dbReference type="Proteomes" id="UP001199816"/>
    </source>
</evidence>
<accession>A0ABS8PVD2</accession>
<dbReference type="InterPro" id="IPR025333">
    <property type="entry name" value="DUF4239"/>
</dbReference>
<evidence type="ECO:0000313" key="2">
    <source>
        <dbReference type="EMBL" id="MCD2424238.1"/>
    </source>
</evidence>
<feature type="transmembrane region" description="Helical" evidence="1">
    <location>
        <begin position="171"/>
        <end position="191"/>
    </location>
</feature>
<dbReference type="Proteomes" id="UP001199816">
    <property type="component" value="Unassembled WGS sequence"/>
</dbReference>
<keyword evidence="1" id="KW-1133">Transmembrane helix</keyword>
<sequence>MLDALWVIGLYIVLLFFSVAGGIWYALRYRKTSRWEHSGIENSIVGIFGLIISFTFLQAGNAHRERFAYLHKEANNVDALYRYSRELPDSFRLYTKSMLQAFLKHQLAYEQSGNIDFFYNSKKQSDAYWANLIALKNQPHNAAIDKVAEYFDQLQDTVSLFAYSNYERTPAFVIFLLVVVSMLIGFLVGFMNGVKERVHYMVPLIYFVTVSLTMLVISDLNNPRLGLIRPSYYHLQLTLQYVQNN</sequence>
<name>A0ABS8PVD2_9BACT</name>
<feature type="transmembrane region" description="Helical" evidence="1">
    <location>
        <begin position="6"/>
        <end position="27"/>
    </location>
</feature>
<dbReference type="RefSeq" id="WP_231005681.1">
    <property type="nucleotide sequence ID" value="NZ_JAJNEC010000005.1"/>
</dbReference>
<reference evidence="2 3" key="1">
    <citation type="submission" date="2021-11" db="EMBL/GenBank/DDBJ databases">
        <title>Genomic of Niabella pedocola.</title>
        <authorList>
            <person name="Wu T."/>
        </authorList>
    </citation>
    <scope>NUCLEOTIDE SEQUENCE [LARGE SCALE GENOMIC DNA]</scope>
    <source>
        <strain evidence="2 3">JCM 31011</strain>
    </source>
</reference>
<evidence type="ECO:0000256" key="1">
    <source>
        <dbReference type="SAM" id="Phobius"/>
    </source>
</evidence>
<evidence type="ECO:0008006" key="4">
    <source>
        <dbReference type="Google" id="ProtNLM"/>
    </source>
</evidence>
<gene>
    <name evidence="2" type="ORF">LQ567_15770</name>
</gene>
<proteinExistence type="predicted"/>
<protein>
    <recommendedName>
        <fullName evidence="4">DUF4239 domain-containing protein</fullName>
    </recommendedName>
</protein>
<dbReference type="Pfam" id="PF14023">
    <property type="entry name" value="Bestrophin-like"/>
    <property type="match status" value="1"/>
</dbReference>